<accession>A3DLD1</accession>
<dbReference type="HOGENOM" id="CLU_929440_0_0_2"/>
<dbReference type="GeneID" id="4907098"/>
<keyword evidence="4" id="KW-1185">Reference proteome</keyword>
<reference evidence="4" key="1">
    <citation type="journal article" date="2009" name="BMC Genomics">
        <title>The complete genome sequence of Staphylothermus marinus reveals differences in sulfur metabolism among heterotrophic Crenarchaeota.</title>
        <authorList>
            <person name="Anderson I.J."/>
            <person name="Dharmarajan L."/>
            <person name="Rodriguez J."/>
            <person name="Hooper S."/>
            <person name="Porat I."/>
            <person name="Ulrich L.E."/>
            <person name="Elkins J.G."/>
            <person name="Mavromatis K."/>
            <person name="Sun H."/>
            <person name="Land M."/>
            <person name="Lapidus A."/>
            <person name="Lucas S."/>
            <person name="Barry K."/>
            <person name="Huber H."/>
            <person name="Zhulin I.B."/>
            <person name="Whitman W.B."/>
            <person name="Mukhopadhyay B."/>
            <person name="Woese C."/>
            <person name="Bristow J."/>
            <person name="Kyrpides N."/>
        </authorList>
    </citation>
    <scope>NUCLEOTIDE SEQUENCE [LARGE SCALE GENOMIC DNA]</scope>
    <source>
        <strain evidence="4">ATCC 43588 / DSM 3639 / JCM 9404 / F1</strain>
    </source>
</reference>
<dbReference type="eggNOG" id="arCOG01440">
    <property type="taxonomic scope" value="Archaea"/>
</dbReference>
<dbReference type="Pfam" id="PF10040">
    <property type="entry name" value="CRISPR_Cas6"/>
    <property type="match status" value="1"/>
</dbReference>
<feature type="domain" description="CRISPR-associated protein Cas6 C-terminal" evidence="1">
    <location>
        <begin position="165"/>
        <end position="290"/>
    </location>
</feature>
<name>A3DLD1_STAMF</name>
<protein>
    <submittedName>
        <fullName evidence="3">Uncharacterized protein</fullName>
    </submittedName>
</protein>
<evidence type="ECO:0000313" key="3">
    <source>
        <dbReference type="EMBL" id="ABN69441.1"/>
    </source>
</evidence>
<evidence type="ECO:0000259" key="1">
    <source>
        <dbReference type="Pfam" id="PF10040"/>
    </source>
</evidence>
<dbReference type="Pfam" id="PF17952">
    <property type="entry name" value="Cas6_N"/>
    <property type="match status" value="1"/>
</dbReference>
<evidence type="ECO:0000259" key="2">
    <source>
        <dbReference type="Pfam" id="PF17952"/>
    </source>
</evidence>
<evidence type="ECO:0000313" key="4">
    <source>
        <dbReference type="Proteomes" id="UP000000254"/>
    </source>
</evidence>
<reference evidence="3 4" key="2">
    <citation type="journal article" date="2009" name="Stand. Genomic Sci.">
        <title>Complete genome sequence of Staphylothermus marinus Stetter and Fiala 1986 type strain F1.</title>
        <authorList>
            <person name="Anderson I.J."/>
            <person name="Sun H."/>
            <person name="Lapidus A."/>
            <person name="Copeland A."/>
            <person name="Glavina Del Rio T."/>
            <person name="Tice H."/>
            <person name="Dalin E."/>
            <person name="Lucas S."/>
            <person name="Barry K."/>
            <person name="Land M."/>
            <person name="Richardson P."/>
            <person name="Huber H."/>
            <person name="Kyrpides N.C."/>
        </authorList>
    </citation>
    <scope>NUCLEOTIDE SEQUENCE [LARGE SCALE GENOMIC DNA]</scope>
    <source>
        <strain evidence="4">ATCC 43588 / DSM 3639 / JCM 9404 / F1</strain>
    </source>
</reference>
<dbReference type="InterPro" id="IPR041165">
    <property type="entry name" value="Cas6_N_arch"/>
</dbReference>
<sequence length="299" mass="33769">MLITDIIGSRLLYSASPRTYYKAHIVLEVKGEAVLPPYTGKVVKTLLINAEPGLEDVFSSNYNPKPIAISTLAKRVNNKYLYLWKKSGSDIVLKVDPGDTVEFWVGFTEDIASKMIEALTSLDGLKLFNTKWSLLEYNIESYKLPAKPEEIPLDYRLDDAIAVKVEFRTPALLLDPYKKTRYKRFLPTPGNVFSYNIGDLLRLTRDKEYIEVVILVNALLNETYTVLETVKPVKYVYGNKSLPGIIGYAKYMIDWDLLAETKAKHLLENILLHASIMGIGTSRANGFGHVTIKVIQSNE</sequence>
<dbReference type="AlphaFoldDB" id="A3DLD1"/>
<proteinExistence type="predicted"/>
<dbReference type="EMBL" id="CP000575">
    <property type="protein sequence ID" value="ABN69441.1"/>
    <property type="molecule type" value="Genomic_DNA"/>
</dbReference>
<dbReference type="RefSeq" id="WP_011838632.1">
    <property type="nucleotide sequence ID" value="NC_009033.1"/>
</dbReference>
<organism evidence="3 4">
    <name type="scientific">Staphylothermus marinus (strain ATCC 43588 / DSM 3639 / JCM 9404 / F1)</name>
    <dbReference type="NCBI Taxonomy" id="399550"/>
    <lineage>
        <taxon>Archaea</taxon>
        <taxon>Thermoproteota</taxon>
        <taxon>Thermoprotei</taxon>
        <taxon>Desulfurococcales</taxon>
        <taxon>Desulfurococcaceae</taxon>
        <taxon>Staphylothermus</taxon>
    </lineage>
</organism>
<dbReference type="Proteomes" id="UP000000254">
    <property type="component" value="Chromosome"/>
</dbReference>
<dbReference type="Gene3D" id="3.30.70.1900">
    <property type="match status" value="1"/>
</dbReference>
<dbReference type="InterPro" id="IPR019267">
    <property type="entry name" value="CRISPR-assoc_Cas6_C"/>
</dbReference>
<gene>
    <name evidence="3" type="ordered locus">Smar_0329</name>
</gene>
<dbReference type="KEGG" id="smr:Smar_0329"/>
<dbReference type="OrthoDB" id="19351at2157"/>
<dbReference type="Gene3D" id="2.40.30.310">
    <property type="match status" value="1"/>
</dbReference>
<feature type="domain" description="Cas6 N-terminal" evidence="2">
    <location>
        <begin position="21"/>
        <end position="114"/>
    </location>
</feature>